<sequence>MARTVKVMSFASRWLAALSIAFGGAVTVVAPATAEPEDTGASAQSVIEGLKAEGYNVDINWLTGYNTEPLSVCTVENINNPGDSVPGPGQFVTVYVDISCPNHQDD</sequence>
<dbReference type="Proteomes" id="UP000247781">
    <property type="component" value="Unassembled WGS sequence"/>
</dbReference>
<dbReference type="EMBL" id="QJJU01000011">
    <property type="protein sequence ID" value="PXX07222.1"/>
    <property type="molecule type" value="Genomic_DNA"/>
</dbReference>
<evidence type="ECO:0000256" key="1">
    <source>
        <dbReference type="SAM" id="SignalP"/>
    </source>
</evidence>
<feature type="chain" id="PRO_5016426153" description="PASTA domain-containing protein" evidence="1">
    <location>
        <begin position="35"/>
        <end position="106"/>
    </location>
</feature>
<accession>A0A318HED4</accession>
<evidence type="ECO:0000313" key="3">
    <source>
        <dbReference type="Proteomes" id="UP000247781"/>
    </source>
</evidence>
<protein>
    <recommendedName>
        <fullName evidence="4">PASTA domain-containing protein</fullName>
    </recommendedName>
</protein>
<feature type="signal peptide" evidence="1">
    <location>
        <begin position="1"/>
        <end position="34"/>
    </location>
</feature>
<proteinExistence type="predicted"/>
<dbReference type="AlphaFoldDB" id="A0A318HED4"/>
<keyword evidence="3" id="KW-1185">Reference proteome</keyword>
<dbReference type="OrthoDB" id="4638965at2"/>
<organism evidence="2 3">
    <name type="scientific">Mycolicibacterium moriokaense</name>
    <dbReference type="NCBI Taxonomy" id="39691"/>
    <lineage>
        <taxon>Bacteria</taxon>
        <taxon>Bacillati</taxon>
        <taxon>Actinomycetota</taxon>
        <taxon>Actinomycetes</taxon>
        <taxon>Mycobacteriales</taxon>
        <taxon>Mycobacteriaceae</taxon>
        <taxon>Mycolicibacterium</taxon>
    </lineage>
</organism>
<reference evidence="3" key="1">
    <citation type="submission" date="2018-05" db="EMBL/GenBank/DDBJ databases">
        <authorList>
            <person name="Deangelis K."/>
            <person name="Huntemann M."/>
            <person name="Clum A."/>
            <person name="Pillay M."/>
            <person name="Palaniappan K."/>
            <person name="Varghese N."/>
            <person name="Mikhailova N."/>
            <person name="Stamatis D."/>
            <person name="Reddy T."/>
            <person name="Daum C."/>
            <person name="Shapiro N."/>
            <person name="Ivanova N."/>
            <person name="Kyrpides N."/>
            <person name="Woyke T."/>
        </authorList>
    </citation>
    <scope>NUCLEOTIDE SEQUENCE [LARGE SCALE GENOMIC DNA]</scope>
    <source>
        <strain evidence="3">GAS496</strain>
    </source>
</reference>
<evidence type="ECO:0000313" key="2">
    <source>
        <dbReference type="EMBL" id="PXX07222.1"/>
    </source>
</evidence>
<name>A0A318HED4_9MYCO</name>
<keyword evidence="1" id="KW-0732">Signal</keyword>
<dbReference type="RefSeq" id="WP_110317288.1">
    <property type="nucleotide sequence ID" value="NZ_QJJU01000011.1"/>
</dbReference>
<evidence type="ECO:0008006" key="4">
    <source>
        <dbReference type="Google" id="ProtNLM"/>
    </source>
</evidence>
<reference evidence="2 3" key="2">
    <citation type="submission" date="2018-06" db="EMBL/GenBank/DDBJ databases">
        <title>Sequencing of bacterial isolates from soil warming experiment in Harvard Forest, Massachusetts, USA.</title>
        <authorList>
            <person name="Deangelis K.PhD."/>
        </authorList>
    </citation>
    <scope>NUCLEOTIDE SEQUENCE [LARGE SCALE GENOMIC DNA]</scope>
    <source>
        <strain evidence="2 3">GAS496</strain>
    </source>
</reference>
<gene>
    <name evidence="2" type="ORF">C8E89_1115</name>
</gene>
<comment type="caution">
    <text evidence="2">The sequence shown here is derived from an EMBL/GenBank/DDBJ whole genome shotgun (WGS) entry which is preliminary data.</text>
</comment>